<organism evidence="1 2">
    <name type="scientific">Ascoidea rubescens DSM 1968</name>
    <dbReference type="NCBI Taxonomy" id="1344418"/>
    <lineage>
        <taxon>Eukaryota</taxon>
        <taxon>Fungi</taxon>
        <taxon>Dikarya</taxon>
        <taxon>Ascomycota</taxon>
        <taxon>Saccharomycotina</taxon>
        <taxon>Saccharomycetes</taxon>
        <taxon>Ascoideaceae</taxon>
        <taxon>Ascoidea</taxon>
    </lineage>
</organism>
<dbReference type="Proteomes" id="UP000095038">
    <property type="component" value="Unassembled WGS sequence"/>
</dbReference>
<dbReference type="EMBL" id="KV454476">
    <property type="protein sequence ID" value="ODV63055.1"/>
    <property type="molecule type" value="Genomic_DNA"/>
</dbReference>
<reference evidence="2" key="1">
    <citation type="submission" date="2016-05" db="EMBL/GenBank/DDBJ databases">
        <title>Comparative genomics of biotechnologically important yeasts.</title>
        <authorList>
            <consortium name="DOE Joint Genome Institute"/>
            <person name="Riley R."/>
            <person name="Haridas S."/>
            <person name="Wolfe K.H."/>
            <person name="Lopes M.R."/>
            <person name="Hittinger C.T."/>
            <person name="Goker M."/>
            <person name="Salamov A."/>
            <person name="Wisecaver J."/>
            <person name="Long T.M."/>
            <person name="Aerts A.L."/>
            <person name="Barry K."/>
            <person name="Choi C."/>
            <person name="Clum A."/>
            <person name="Coughlan A.Y."/>
            <person name="Deshpande S."/>
            <person name="Douglass A.P."/>
            <person name="Hanson S.J."/>
            <person name="Klenk H.-P."/>
            <person name="Labutti K."/>
            <person name="Lapidus A."/>
            <person name="Lindquist E."/>
            <person name="Lipzen A."/>
            <person name="Meier-Kolthoff J.P."/>
            <person name="Ohm R.A."/>
            <person name="Otillar R.P."/>
            <person name="Pangilinan J."/>
            <person name="Peng Y."/>
            <person name="Rokas A."/>
            <person name="Rosa C.A."/>
            <person name="Scheuner C."/>
            <person name="Sibirny A.A."/>
            <person name="Slot J.C."/>
            <person name="Stielow J.B."/>
            <person name="Sun H."/>
            <person name="Kurtzman C.P."/>
            <person name="Blackwell M."/>
            <person name="Grigoriev I.V."/>
            <person name="Jeffries T.W."/>
        </authorList>
    </citation>
    <scope>NUCLEOTIDE SEQUENCE [LARGE SCALE GENOMIC DNA]</scope>
    <source>
        <strain evidence="2">DSM 1968</strain>
    </source>
</reference>
<keyword evidence="2" id="KW-1185">Reference proteome</keyword>
<dbReference type="AlphaFoldDB" id="A0A1D2VNC5"/>
<dbReference type="RefSeq" id="XP_020049362.1">
    <property type="nucleotide sequence ID" value="XM_020192696.1"/>
</dbReference>
<feature type="non-terminal residue" evidence="1">
    <location>
        <position position="84"/>
    </location>
</feature>
<name>A0A1D2VNC5_9ASCO</name>
<proteinExistence type="predicted"/>
<accession>A0A1D2VNC5</accession>
<gene>
    <name evidence="1" type="ORF">ASCRUDRAFT_74458</name>
</gene>
<evidence type="ECO:0000313" key="1">
    <source>
        <dbReference type="EMBL" id="ODV63055.1"/>
    </source>
</evidence>
<protein>
    <submittedName>
        <fullName evidence="1">Uncharacterized protein</fullName>
    </submittedName>
</protein>
<dbReference type="InParanoid" id="A0A1D2VNC5"/>
<evidence type="ECO:0000313" key="2">
    <source>
        <dbReference type="Proteomes" id="UP000095038"/>
    </source>
</evidence>
<dbReference type="GeneID" id="30966332"/>
<sequence>MAVFFRTKRRKEETQRKLRKIEKLEKMEKMEMVEMVEDEEALPENNSIPLFLVQSVHSCCGLALLLACLSKFSSTRHQKHLLEL</sequence>